<keyword evidence="5" id="KW-1185">Reference proteome</keyword>
<dbReference type="CDD" id="cd00586">
    <property type="entry name" value="4HBT"/>
    <property type="match status" value="1"/>
</dbReference>
<dbReference type="NCBIfam" id="TIGR00051">
    <property type="entry name" value="YbgC/FadM family acyl-CoA thioesterase"/>
    <property type="match status" value="1"/>
</dbReference>
<comment type="similarity">
    <text evidence="1">Belongs to the 4-hydroxybenzoyl-CoA thioesterase family.</text>
</comment>
<dbReference type="EMBL" id="QTTN01000017">
    <property type="protein sequence ID" value="REE82686.1"/>
    <property type="molecule type" value="Genomic_DNA"/>
</dbReference>
<dbReference type="InterPro" id="IPR050563">
    <property type="entry name" value="4-hydroxybenzoyl-CoA_TE"/>
</dbReference>
<dbReference type="PANTHER" id="PTHR31793:SF27">
    <property type="entry name" value="NOVEL THIOESTERASE SUPERFAMILY DOMAIN AND SAPOSIN A-TYPE DOMAIN CONTAINING PROTEIN (0610012H03RIK)"/>
    <property type="match status" value="1"/>
</dbReference>
<evidence type="ECO:0000313" key="4">
    <source>
        <dbReference type="EMBL" id="REE82686.1"/>
    </source>
</evidence>
<dbReference type="RefSeq" id="WP_116189928.1">
    <property type="nucleotide sequence ID" value="NZ_QTTN01000017.1"/>
</dbReference>
<accession>A0A3D9RZZ3</accession>
<dbReference type="InterPro" id="IPR006684">
    <property type="entry name" value="YbgC/YbaW"/>
</dbReference>
<dbReference type="AlphaFoldDB" id="A0A3D9RZZ3"/>
<feature type="domain" description="Thioesterase" evidence="3">
    <location>
        <begin position="28"/>
        <end position="108"/>
    </location>
</feature>
<proteinExistence type="inferred from homology"/>
<dbReference type="InterPro" id="IPR008272">
    <property type="entry name" value="HB-CoA_thioesterase_AS"/>
</dbReference>
<dbReference type="Gene3D" id="3.10.129.10">
    <property type="entry name" value="Hotdog Thioesterase"/>
    <property type="match status" value="1"/>
</dbReference>
<name>A0A3D9RZZ3_9BACL</name>
<gene>
    <name evidence="4" type="ORF">A8990_11750</name>
</gene>
<dbReference type="InterPro" id="IPR006683">
    <property type="entry name" value="Thioestr_dom"/>
</dbReference>
<dbReference type="PIRSF" id="PIRSF003230">
    <property type="entry name" value="YbgC"/>
    <property type="match status" value="1"/>
</dbReference>
<dbReference type="PANTHER" id="PTHR31793">
    <property type="entry name" value="4-HYDROXYBENZOYL-COA THIOESTERASE FAMILY MEMBER"/>
    <property type="match status" value="1"/>
</dbReference>
<evidence type="ECO:0000256" key="2">
    <source>
        <dbReference type="ARBA" id="ARBA00022801"/>
    </source>
</evidence>
<comment type="caution">
    <text evidence="4">The sequence shown here is derived from an EMBL/GenBank/DDBJ whole genome shotgun (WGS) entry which is preliminary data.</text>
</comment>
<dbReference type="GO" id="GO:0047617">
    <property type="term" value="F:fatty acyl-CoA hydrolase activity"/>
    <property type="evidence" value="ECO:0007669"/>
    <property type="project" value="TreeGrafter"/>
</dbReference>
<organism evidence="4 5">
    <name type="scientific">Paenibacillus taihuensis</name>
    <dbReference type="NCBI Taxonomy" id="1156355"/>
    <lineage>
        <taxon>Bacteria</taxon>
        <taxon>Bacillati</taxon>
        <taxon>Bacillota</taxon>
        <taxon>Bacilli</taxon>
        <taxon>Bacillales</taxon>
        <taxon>Paenibacillaceae</taxon>
        <taxon>Paenibacillus</taxon>
    </lineage>
</organism>
<dbReference type="SUPFAM" id="SSF54637">
    <property type="entry name" value="Thioesterase/thiol ester dehydrase-isomerase"/>
    <property type="match status" value="1"/>
</dbReference>
<keyword evidence="2 4" id="KW-0378">Hydrolase</keyword>
<sequence>MKEENAAEKKVIWHLHPLRVRYQETDQMGVVFHGNYLTWFEIGRTELVRSLGMSYIEIEKAGLLLPVVDIDCSYVSPARYDDVVMICTRIEELSPIRMAFRSEVRLAESSETIPRWWHGSVPPGKLLTKGGTRHVWVNGDWRPARLDKPFPAVYARLQAAAAGEVQEEGSA</sequence>
<evidence type="ECO:0000313" key="5">
    <source>
        <dbReference type="Proteomes" id="UP000256304"/>
    </source>
</evidence>
<dbReference type="InterPro" id="IPR029069">
    <property type="entry name" value="HotDog_dom_sf"/>
</dbReference>
<dbReference type="PROSITE" id="PS01328">
    <property type="entry name" value="4HBCOA_THIOESTERASE"/>
    <property type="match status" value="1"/>
</dbReference>
<dbReference type="OrthoDB" id="9800856at2"/>
<reference evidence="4 5" key="1">
    <citation type="submission" date="2018-08" db="EMBL/GenBank/DDBJ databases">
        <title>Genomic Encyclopedia of Type Strains, Phase III (KMG-III): the genomes of soil and plant-associated and newly described type strains.</title>
        <authorList>
            <person name="Whitman W."/>
        </authorList>
    </citation>
    <scope>NUCLEOTIDE SEQUENCE [LARGE SCALE GENOMIC DNA]</scope>
    <source>
        <strain evidence="4 5">CGMCC 1.10966</strain>
    </source>
</reference>
<evidence type="ECO:0000256" key="1">
    <source>
        <dbReference type="ARBA" id="ARBA00005953"/>
    </source>
</evidence>
<protein>
    <submittedName>
        <fullName evidence="4">Acyl-CoA thioester hydrolase</fullName>
    </submittedName>
</protein>
<evidence type="ECO:0000259" key="3">
    <source>
        <dbReference type="Pfam" id="PF03061"/>
    </source>
</evidence>
<dbReference type="Pfam" id="PF03061">
    <property type="entry name" value="4HBT"/>
    <property type="match status" value="1"/>
</dbReference>
<dbReference type="Proteomes" id="UP000256304">
    <property type="component" value="Unassembled WGS sequence"/>
</dbReference>